<reference evidence="2" key="1">
    <citation type="submission" date="2021-06" db="EMBL/GenBank/DDBJ databases">
        <title>Comparative genomics, transcriptomics and evolutionary studies reveal genomic signatures of adaptation to plant cell wall in hemibiotrophic fungi.</title>
        <authorList>
            <consortium name="DOE Joint Genome Institute"/>
            <person name="Baroncelli R."/>
            <person name="Diaz J.F."/>
            <person name="Benocci T."/>
            <person name="Peng M."/>
            <person name="Battaglia E."/>
            <person name="Haridas S."/>
            <person name="Andreopoulos W."/>
            <person name="Labutti K."/>
            <person name="Pangilinan J."/>
            <person name="Floch G.L."/>
            <person name="Makela M.R."/>
            <person name="Henrissat B."/>
            <person name="Grigoriev I.V."/>
            <person name="Crouch J.A."/>
            <person name="De Vries R.P."/>
            <person name="Sukno S.A."/>
            <person name="Thon M.R."/>
        </authorList>
    </citation>
    <scope>NUCLEOTIDE SEQUENCE</scope>
    <source>
        <strain evidence="2">CBS 102054</strain>
    </source>
</reference>
<feature type="compositionally biased region" description="Basic and acidic residues" evidence="1">
    <location>
        <begin position="83"/>
        <end position="95"/>
    </location>
</feature>
<feature type="compositionally biased region" description="Polar residues" evidence="1">
    <location>
        <begin position="1"/>
        <end position="13"/>
    </location>
</feature>
<proteinExistence type="predicted"/>
<keyword evidence="3" id="KW-1185">Reference proteome</keyword>
<dbReference type="EMBL" id="JAHMHQ010000067">
    <property type="protein sequence ID" value="KAK1613466.1"/>
    <property type="molecule type" value="Genomic_DNA"/>
</dbReference>
<evidence type="ECO:0000313" key="3">
    <source>
        <dbReference type="Proteomes" id="UP001243989"/>
    </source>
</evidence>
<dbReference type="GeneID" id="85474049"/>
<organism evidence="2 3">
    <name type="scientific">Colletotrichum phormii</name>
    <dbReference type="NCBI Taxonomy" id="359342"/>
    <lineage>
        <taxon>Eukaryota</taxon>
        <taxon>Fungi</taxon>
        <taxon>Dikarya</taxon>
        <taxon>Ascomycota</taxon>
        <taxon>Pezizomycotina</taxon>
        <taxon>Sordariomycetes</taxon>
        <taxon>Hypocreomycetidae</taxon>
        <taxon>Glomerellales</taxon>
        <taxon>Glomerellaceae</taxon>
        <taxon>Colletotrichum</taxon>
        <taxon>Colletotrichum acutatum species complex</taxon>
    </lineage>
</organism>
<evidence type="ECO:0000256" key="1">
    <source>
        <dbReference type="SAM" id="MobiDB-lite"/>
    </source>
</evidence>
<dbReference type="RefSeq" id="XP_060437341.1">
    <property type="nucleotide sequence ID" value="XM_060589187.1"/>
</dbReference>
<sequence length="95" mass="11015">MSSASPGQDQPQGSRAGEKRKAPNEYSDNPNTVKFRKRVDNMSMAEREVHKRYITMNTRFSREFSKLKKTSAYQNASPSNQARQKDQLRQANKEY</sequence>
<comment type="caution">
    <text evidence="2">The sequence shown here is derived from an EMBL/GenBank/DDBJ whole genome shotgun (WGS) entry which is preliminary data.</text>
</comment>
<feature type="region of interest" description="Disordered" evidence="1">
    <location>
        <begin position="67"/>
        <end position="95"/>
    </location>
</feature>
<evidence type="ECO:0000313" key="2">
    <source>
        <dbReference type="EMBL" id="KAK1613466.1"/>
    </source>
</evidence>
<name>A0AAJ0E790_9PEZI</name>
<feature type="region of interest" description="Disordered" evidence="1">
    <location>
        <begin position="1"/>
        <end position="40"/>
    </location>
</feature>
<protein>
    <submittedName>
        <fullName evidence="2">Uncharacterized protein</fullName>
    </submittedName>
</protein>
<accession>A0AAJ0E790</accession>
<feature type="compositionally biased region" description="Polar residues" evidence="1">
    <location>
        <begin position="71"/>
        <end position="82"/>
    </location>
</feature>
<dbReference type="AlphaFoldDB" id="A0AAJ0E790"/>
<gene>
    <name evidence="2" type="ORF">BDP81DRAFT_412086</name>
</gene>
<dbReference type="Proteomes" id="UP001243989">
    <property type="component" value="Unassembled WGS sequence"/>
</dbReference>